<dbReference type="GO" id="GO:0005886">
    <property type="term" value="C:plasma membrane"/>
    <property type="evidence" value="ECO:0007669"/>
    <property type="project" value="UniProtKB-SubCell"/>
</dbReference>
<dbReference type="STRING" id="395961.Cyan7425_0997"/>
<evidence type="ECO:0000256" key="4">
    <source>
        <dbReference type="ARBA" id="ARBA00022692"/>
    </source>
</evidence>
<evidence type="ECO:0000256" key="2">
    <source>
        <dbReference type="ARBA" id="ARBA00008017"/>
    </source>
</evidence>
<dbReference type="EMBL" id="CP001344">
    <property type="protein sequence ID" value="ACL43383.1"/>
    <property type="molecule type" value="Genomic_DNA"/>
</dbReference>
<accession>B8HXU4</accession>
<evidence type="ECO:0000256" key="7">
    <source>
        <dbReference type="SAM" id="Phobius"/>
    </source>
</evidence>
<evidence type="ECO:0000259" key="8">
    <source>
        <dbReference type="Pfam" id="PF00924"/>
    </source>
</evidence>
<dbReference type="InterPro" id="IPR049278">
    <property type="entry name" value="MS_channel_C"/>
</dbReference>
<feature type="domain" description="Mechanosensitive ion channel MscS C-terminal" evidence="9">
    <location>
        <begin position="453"/>
        <end position="534"/>
    </location>
</feature>
<keyword evidence="4 7" id="KW-0812">Transmembrane</keyword>
<organism evidence="10">
    <name type="scientific">Cyanothece sp. (strain PCC 7425 / ATCC 29141)</name>
    <dbReference type="NCBI Taxonomy" id="395961"/>
    <lineage>
        <taxon>Bacteria</taxon>
        <taxon>Bacillati</taxon>
        <taxon>Cyanobacteriota</taxon>
        <taxon>Cyanophyceae</taxon>
        <taxon>Gomontiellales</taxon>
        <taxon>Cyanothecaceae</taxon>
        <taxon>Cyanothece</taxon>
    </lineage>
</organism>
<dbReference type="KEGG" id="cyn:Cyan7425_0997"/>
<evidence type="ECO:0000313" key="10">
    <source>
        <dbReference type="EMBL" id="ACL43383.1"/>
    </source>
</evidence>
<protein>
    <submittedName>
        <fullName evidence="10">MscS Mechanosensitive ion channel</fullName>
    </submittedName>
</protein>
<evidence type="ECO:0000256" key="5">
    <source>
        <dbReference type="ARBA" id="ARBA00022989"/>
    </source>
</evidence>
<dbReference type="InterPro" id="IPR045275">
    <property type="entry name" value="MscS_archaea/bacteria_type"/>
</dbReference>
<evidence type="ECO:0000256" key="6">
    <source>
        <dbReference type="ARBA" id="ARBA00023136"/>
    </source>
</evidence>
<dbReference type="SUPFAM" id="SSF82689">
    <property type="entry name" value="Mechanosensitive channel protein MscS (YggB), C-terminal domain"/>
    <property type="match status" value="1"/>
</dbReference>
<dbReference type="InterPro" id="IPR010920">
    <property type="entry name" value="LSM_dom_sf"/>
</dbReference>
<feature type="transmembrane region" description="Helical" evidence="7">
    <location>
        <begin position="233"/>
        <end position="254"/>
    </location>
</feature>
<dbReference type="SUPFAM" id="SSF50182">
    <property type="entry name" value="Sm-like ribonucleoproteins"/>
    <property type="match status" value="1"/>
</dbReference>
<proteinExistence type="inferred from homology"/>
<dbReference type="Pfam" id="PF21082">
    <property type="entry name" value="MS_channel_3rd"/>
    <property type="match status" value="1"/>
</dbReference>
<dbReference type="Pfam" id="PF00924">
    <property type="entry name" value="MS_channel_2nd"/>
    <property type="match status" value="1"/>
</dbReference>
<evidence type="ECO:0000256" key="1">
    <source>
        <dbReference type="ARBA" id="ARBA00004651"/>
    </source>
</evidence>
<evidence type="ECO:0000256" key="3">
    <source>
        <dbReference type="ARBA" id="ARBA00022475"/>
    </source>
</evidence>
<comment type="subcellular location">
    <subcellularLocation>
        <location evidence="1">Cell membrane</location>
        <topology evidence="1">Multi-pass membrane protein</topology>
    </subcellularLocation>
</comment>
<comment type="similarity">
    <text evidence="2">Belongs to the MscS (TC 1.A.23) family.</text>
</comment>
<dbReference type="eggNOG" id="COG3264">
    <property type="taxonomic scope" value="Bacteria"/>
</dbReference>
<feature type="transmembrane region" description="Helical" evidence="7">
    <location>
        <begin position="360"/>
        <end position="386"/>
    </location>
</feature>
<dbReference type="InterPro" id="IPR011066">
    <property type="entry name" value="MscS_channel_C_sf"/>
</dbReference>
<feature type="transmembrane region" description="Helical" evidence="7">
    <location>
        <begin position="327"/>
        <end position="348"/>
    </location>
</feature>
<feature type="transmembrane region" description="Helical" evidence="7">
    <location>
        <begin position="286"/>
        <end position="307"/>
    </location>
</feature>
<name>B8HXU4_CYAP4</name>
<dbReference type="Gene3D" id="3.30.70.100">
    <property type="match status" value="1"/>
</dbReference>
<sequence>MQISYRHKRWLLKGFFGLIAVLFIVLLTVQATYSQTESPSAQPSALIQPAPTGNPQPGAEAAVQLGGQKVFVFTNRVGPLNPAERARIVSGRLQVLAEQPQFQPEDLRLEEEEGGIIITNNDEVLTIITAADAKAVDRPLPDLANERLGQIKQAIRQYREDYSLQSLAKALLSSALATVLLGLVLRFFFWAFRKLLKAIDSPQVNRFLVLRFNDVELVPVAWTRNAMLGSLKFIRFILLLNILNIYIIFVLRSLPWTKYFAVSLLGYILTILQQGWQAFIDYLPNLLSIIVIGVITYYLISFTKVIFNELAKGGLSIPGFYPEWAEPTYKLVLFLTLATAAVVISQYLPGFRSPAAQGISIFFGVLLSLGGASSVANIVSGVILIYTRAFRVGDVVNINDVMGEVIEKSLLVTRIRTPHQVVVTFPNSAVATSLIRNFSISAQEEGTGLILQTTITLGYDISWRKVHQTLVEAALRTGEILSEPQPFVWQTSLNDFHISYQLNAFTRSPKRIPFIYSELHQHIQDCCNEAGIEILSPAYSSLRDGNPSTIPASYLPNNYIAPGFNLTIGQQPHPPQKNN</sequence>
<reference evidence="10" key="1">
    <citation type="submission" date="2009-01" db="EMBL/GenBank/DDBJ databases">
        <title>Complete sequence of chromosome Cyanothece sp. PCC 7425.</title>
        <authorList>
            <consortium name="US DOE Joint Genome Institute"/>
            <person name="Lucas S."/>
            <person name="Copeland A."/>
            <person name="Lapidus A."/>
            <person name="Glavina del Rio T."/>
            <person name="Dalin E."/>
            <person name="Tice H."/>
            <person name="Bruce D."/>
            <person name="Goodwin L."/>
            <person name="Pitluck S."/>
            <person name="Sims D."/>
            <person name="Meineke L."/>
            <person name="Brettin T."/>
            <person name="Detter J.C."/>
            <person name="Han C."/>
            <person name="Larimer F."/>
            <person name="Land M."/>
            <person name="Hauser L."/>
            <person name="Kyrpides N."/>
            <person name="Ovchinnikova G."/>
            <person name="Liberton M."/>
            <person name="Stoeckel J."/>
            <person name="Banerjee A."/>
            <person name="Singh A."/>
            <person name="Page L."/>
            <person name="Sato H."/>
            <person name="Zhao L."/>
            <person name="Sherman L."/>
            <person name="Pakrasi H."/>
            <person name="Richardson P."/>
        </authorList>
    </citation>
    <scope>NUCLEOTIDE SEQUENCE</scope>
    <source>
        <strain evidence="10">PCC 7425</strain>
    </source>
</reference>
<feature type="transmembrane region" description="Helical" evidence="7">
    <location>
        <begin position="170"/>
        <end position="192"/>
    </location>
</feature>
<keyword evidence="6 7" id="KW-0472">Membrane</keyword>
<dbReference type="HOGENOM" id="CLU_032048_1_0_3"/>
<dbReference type="Gene3D" id="2.30.30.60">
    <property type="match status" value="1"/>
</dbReference>
<feature type="domain" description="Mechanosensitive ion channel MscS" evidence="8">
    <location>
        <begin position="374"/>
        <end position="439"/>
    </location>
</feature>
<keyword evidence="3" id="KW-1003">Cell membrane</keyword>
<dbReference type="OrthoDB" id="9809206at2"/>
<dbReference type="PANTHER" id="PTHR30221">
    <property type="entry name" value="SMALL-CONDUCTANCE MECHANOSENSITIVE CHANNEL"/>
    <property type="match status" value="1"/>
</dbReference>
<keyword evidence="5 7" id="KW-1133">Transmembrane helix</keyword>
<dbReference type="AlphaFoldDB" id="B8HXU4"/>
<dbReference type="PANTHER" id="PTHR30221:SF18">
    <property type="entry name" value="SLL0590 PROTEIN"/>
    <property type="match status" value="1"/>
</dbReference>
<dbReference type="GO" id="GO:0008381">
    <property type="term" value="F:mechanosensitive monoatomic ion channel activity"/>
    <property type="evidence" value="ECO:0007669"/>
    <property type="project" value="InterPro"/>
</dbReference>
<evidence type="ECO:0000259" key="9">
    <source>
        <dbReference type="Pfam" id="PF21082"/>
    </source>
</evidence>
<dbReference type="InterPro" id="IPR006685">
    <property type="entry name" value="MscS_channel_2nd"/>
</dbReference>
<gene>
    <name evidence="10" type="ordered locus">Cyan7425_0997</name>
</gene>
<dbReference type="InterPro" id="IPR023408">
    <property type="entry name" value="MscS_beta-dom_sf"/>
</dbReference>